<proteinExistence type="predicted"/>
<dbReference type="InterPro" id="IPR045851">
    <property type="entry name" value="AMP-bd_C_sf"/>
</dbReference>
<dbReference type="FunFam" id="3.40.50.12780:FF:000014">
    <property type="entry name" value="Nonribosomal peptide synthetase 1"/>
    <property type="match status" value="2"/>
</dbReference>
<dbReference type="PROSITE" id="PS00455">
    <property type="entry name" value="AMP_BINDING"/>
    <property type="match status" value="2"/>
</dbReference>
<dbReference type="FunFam" id="3.30.559.30:FF:000003">
    <property type="entry name" value="Nonribosomal peptide synthase SidD"/>
    <property type="match status" value="1"/>
</dbReference>
<dbReference type="PANTHER" id="PTHR45527">
    <property type="entry name" value="NONRIBOSOMAL PEPTIDE SYNTHETASE"/>
    <property type="match status" value="1"/>
</dbReference>
<evidence type="ECO:0000256" key="2">
    <source>
        <dbReference type="ARBA" id="ARBA00022553"/>
    </source>
</evidence>
<dbReference type="CDD" id="cd05918">
    <property type="entry name" value="A_NRPS_SidN3_like"/>
    <property type="match status" value="2"/>
</dbReference>
<dbReference type="Pfam" id="PF00668">
    <property type="entry name" value="Condensation"/>
    <property type="match status" value="3"/>
</dbReference>
<dbReference type="EMBL" id="ML977329">
    <property type="protein sequence ID" value="KAF2112852.1"/>
    <property type="molecule type" value="Genomic_DNA"/>
</dbReference>
<dbReference type="Gene3D" id="3.30.300.30">
    <property type="match status" value="2"/>
</dbReference>
<dbReference type="Gene3D" id="3.30.559.30">
    <property type="entry name" value="Nonribosomal peptide synthetase, condensation domain"/>
    <property type="match status" value="4"/>
</dbReference>
<dbReference type="Pfam" id="PF00501">
    <property type="entry name" value="AMP-binding"/>
    <property type="match status" value="2"/>
</dbReference>
<dbReference type="InterPro" id="IPR010071">
    <property type="entry name" value="AA_adenyl_dom"/>
</dbReference>
<reference evidence="5" key="1">
    <citation type="journal article" date="2020" name="Stud. Mycol.">
        <title>101 Dothideomycetes genomes: a test case for predicting lifestyles and emergence of pathogens.</title>
        <authorList>
            <person name="Haridas S."/>
            <person name="Albert R."/>
            <person name="Binder M."/>
            <person name="Bloem J."/>
            <person name="Labutti K."/>
            <person name="Salamov A."/>
            <person name="Andreopoulos B."/>
            <person name="Baker S."/>
            <person name="Barry K."/>
            <person name="Bills G."/>
            <person name="Bluhm B."/>
            <person name="Cannon C."/>
            <person name="Castanera R."/>
            <person name="Culley D."/>
            <person name="Daum C."/>
            <person name="Ezra D."/>
            <person name="Gonzalez J."/>
            <person name="Henrissat B."/>
            <person name="Kuo A."/>
            <person name="Liang C."/>
            <person name="Lipzen A."/>
            <person name="Lutzoni F."/>
            <person name="Magnuson J."/>
            <person name="Mondo S."/>
            <person name="Nolan M."/>
            <person name="Ohm R."/>
            <person name="Pangilinan J."/>
            <person name="Park H.-J."/>
            <person name="Ramirez L."/>
            <person name="Alfaro M."/>
            <person name="Sun H."/>
            <person name="Tritt A."/>
            <person name="Yoshinaga Y."/>
            <person name="Zwiers L.-H."/>
            <person name="Turgeon B."/>
            <person name="Goodwin S."/>
            <person name="Spatafora J."/>
            <person name="Crous P."/>
            <person name="Grigoriev I."/>
        </authorList>
    </citation>
    <scope>NUCLEOTIDE SEQUENCE</scope>
    <source>
        <strain evidence="5">CBS 627.86</strain>
    </source>
</reference>
<dbReference type="SUPFAM" id="SSF47336">
    <property type="entry name" value="ACP-like"/>
    <property type="match status" value="3"/>
</dbReference>
<dbReference type="Pfam" id="PF00550">
    <property type="entry name" value="PP-binding"/>
    <property type="match status" value="3"/>
</dbReference>
<name>A0A6A5Z0B5_9PLEO</name>
<dbReference type="GO" id="GO:0031177">
    <property type="term" value="F:phosphopantetheine binding"/>
    <property type="evidence" value="ECO:0007669"/>
    <property type="project" value="TreeGrafter"/>
</dbReference>
<dbReference type="GO" id="GO:0044550">
    <property type="term" value="P:secondary metabolite biosynthetic process"/>
    <property type="evidence" value="ECO:0007669"/>
    <property type="project" value="TreeGrafter"/>
</dbReference>
<dbReference type="FunFam" id="3.30.300.30:FF:000015">
    <property type="entry name" value="Nonribosomal peptide synthase SidD"/>
    <property type="match status" value="2"/>
</dbReference>
<sequence>MLPLQPVEAPAKVLRSEVNQTIISKHSLPQQTEMSSTLIQATLALVLAKYENSVEISLGVGILGPQKSEVNSQDPTTVSSNVNPVKLQIDQSESLSQYLNRVHDELRREAISDTLRPSGSSHFGDTGTNDSTLQAILLEHPGECYTQNRKQPPIHQLNCDDTESGLPSFLPTGMPSGLHIYFSIADKNAHLLAHFNSALISVAKVEALLDVWQHVLPQLSDSSNELLVSMIDYVPPAHMRTISHWNSRIPDALDVCVQDLISEHVLLQPQGPAICSWDGSLTYCELDTLSNNLAHYLIQLSAGPNVFVAFCFDKSAWAIVSILAIIKSGAAFVAIDPKQPEARVKTILRASGASIVLGGATYTDLFAGPGVEVVQVDAELVKALSRQVWQSDLPSTSLTDAVYMINTSGSTGTPKSIVVEHGQLSSSLPGLAHTSTLSPTSRVLQFSAYTFDACIHEILATLAYGGCICVPSEAERLDGLAASIVRMEVNTAVLTPSVLQLLYPQEVPCLKHLASAGEAMHLGLLERWAEHVDLWNYYGPSECVVGCVFKGGIHIGDQPDNIGTSVGAFLWIVEQDDHNRLAPIGCIGELLVEGPLLARGYTDPELTASAFIEDPAWTKVQSQSQLRRRFYKTGDLVKYNGDGTLAYMGRKDSQVKINGRRIELGEIEHHLSACDSIREAVVQLPLDGAYKQKLVAVIVLNESGETLSDCSKLELRGSKSKGAASAHIQGIRQSLAAMLPHYMIPQAWIVVKAIPLTSTGKLDRSSVKQFLLSQTSPTEHLSHNEIDDNNKEQLLLTDNEKRLQKLWASALGVAPHFIHAQANFFELGGNSLKAMYLVALSRHENIAITVAEIFSEPVLARMATILDATYNSQPDQQRTQQIPLPFEMVGGKDAALEMLQAGHHLSNIPWNNVQDMYPTTPLQAGLISLSAKSPGTYAMQMAFKISPHVDIARFKESWEACFCETAILRTVIIPTELYGPCQVTIDAQLDWQEADNLDIFLAKDAQIPFTYGSQLNRFALIQADRYFVWTAHHSSYDGFSLALVLNRVEQLYEKTGSEKPLPLISLIKHIQSMTDRSRAFWQSYLAAANPIQFPRPRGASYDSSPDEIYRTEIALHRRANSSITTSTIIRAAWALLLSRYSGSDHVIYGATLSGRTAPIPGISEIVGPTITTVPVRSNINYSEVVSSYLRRIQTDAASMIPFEHFGLQNIASLGPEYQSACDFQTLLVIQPPQIHQALNFLGLENIATRPDDVHETQTYPLNIEVELTDSPSLGLSVSYDSHLLNNTQISRMICQFAHVVEQLAAESDEAFVRDIDLASRQDLCEIESWNRSMPKSRNTSVPAQFLLSVHRYAEAIAVTSWDNEFTYRQLDHVSSKVARYLRTIGVSSGTIVPVCMAKSALAVVAFLGILRAGGAYVALDPSHPQKRLDSITSDVKATVIVAAPEHAARFMTSSSKVVTFTPEFVHNLADGLATLLPPVSPMSPAFILFTSGSTGKPKGIVIEHHALCTSTNAFGTEWGVGPGTRVFQFAAFVFDVSVSDIFTSLMRGACVCIPSDHDRMNDTAASINKLGANYVSLTPGMASLLKPEDVPGLRTLILGGEAPTQDNMRTWADKLDLIVCYGPAECSITCSGAEPATVDSEPSSIGLSMGSNMWIVDALDHNKLAPIGCVGEILIEGPILARGYLNDDEKTAAAFIIDPTFVKNFKSSNPRRFYKTGDLGCYNSRSDGSISFVGRKDAQVKLHGQRIELGEIEHHIYANPNIRHVVTTVPTSGPLKARLTAMLVVDVEIAEADDLAPEAITSDELSRDECASILPSHAISLQRHLTPQQIASHVSGIGDYLSENVPRYMLPSMFIFVENIPLNTSGKLDRRAVTTWIQAMDNETYRLVTRLSEVEELERSLTAEEKLLQQVCSHVLKLDPSVVKMSRSFLGLGGDSITAMLVVSRCRLAGAQVTVKDILQSRTLYLLAGLLTPAESSLVTKPSGLPKRQTSDGPAQAGTYRETEVWHRVRTLLELPSKAAIQAIYPCTPVQSGMLIAHARSSRLYAIKNIFDVKSMKPGVAVDADHLEQAWYAVVQRQPVLRTVFFEDPSVGRVFHQAVIEDLRRDVLRLKADNDNPVDWLFSQDTIDFETPLPPNRLTICTTPSDRVFVKVDIIHALSDGTTWDLIFKDLNAAYEGSVSKKAPPQFEEYVSYLASQPSHVALDYWKAYLTGAQPCLFPNLGDTEASAATSRFMEVEFDQYTRMKDVCKENGITIANLMQTAWCLVLRSYVCRNQICFGYVVSGRDIPIPGIEEAIGTYIGQLPCLVHVESTDAFITVARKMQEDYFDGLPYQHVSLVDLYHALGIRGQVFNTNVHYTRVADFGAHKFSSLAFEYARSIDPSEFDITVHTLVSDTDIKISVGYWSSTLSESEAKHLADRLSYTICAILEDVEGTIASLDQQLGQSPLCSPSIVRTARKDDACQKGFDQVPKKLFTANEELLKRIWMELFSVEAHDIHPNSTFYGFGGDSFLAIRMMIAAREAGSVLTFRNALSGISFSEMAARLQPECAIPSYPSENLANGVCSRSGADVHSRDKINGLPGLRHSTRLALEGRRDGITLLLTSDDFPLITDPRNSAPRPFEGTPLIVKVLVRDVIEDLLPTTLVQQAMLVSQLRSERFYNPRAIWKVTGSSFPHESRVLVAAWQEVINSHPILRTIFVKDPTPSHRDYGQIVLKHVEAKVICIDADNDEEALRQLATRPGVHCRTFEPAHALTLCYTSSGDLLFSLNISHALSDAVSLSILFEEFISRCRGYAAMEHGNGSYSDLGHYIAGHPRNEAEVYWKEYLRGCSSSHFPSSKGAIGQLRRLGVHFQQLSDLRRFTEKVGTTASTVFRLAWGMLLAGCMNKADVCFGIVVSGRDAPITGIDSIVGPVLNILPCRMDIHPEASVPELLEKVQTDLLLSVPHQFWSTVHTQNALDPESAMFNTLVNFRNRGLSQYTDVTEANVKLLWSDDPMEYDLVLAISEQQDDLYIELNYWDGRLSHSTVSQVATQFLAQVSKILGS</sequence>
<dbReference type="Gene3D" id="3.40.50.12780">
    <property type="entry name" value="N-terminal domain of ligase-like"/>
    <property type="match status" value="1"/>
</dbReference>
<dbReference type="InterPro" id="IPR042099">
    <property type="entry name" value="ANL_N_sf"/>
</dbReference>
<protein>
    <recommendedName>
        <fullName evidence="4">Carrier domain-containing protein</fullName>
    </recommendedName>
</protein>
<accession>A0A6A5Z0B5</accession>
<keyword evidence="1" id="KW-0596">Phosphopantetheine</keyword>
<dbReference type="PANTHER" id="PTHR45527:SF1">
    <property type="entry name" value="FATTY ACID SYNTHASE"/>
    <property type="match status" value="1"/>
</dbReference>
<keyword evidence="6" id="KW-1185">Reference proteome</keyword>
<evidence type="ECO:0000313" key="6">
    <source>
        <dbReference type="Proteomes" id="UP000799770"/>
    </source>
</evidence>
<dbReference type="Gene3D" id="2.30.38.10">
    <property type="entry name" value="Luciferase, Domain 3"/>
    <property type="match status" value="1"/>
</dbReference>
<dbReference type="InterPro" id="IPR020845">
    <property type="entry name" value="AMP-binding_CS"/>
</dbReference>
<evidence type="ECO:0000313" key="5">
    <source>
        <dbReference type="EMBL" id="KAF2112852.1"/>
    </source>
</evidence>
<dbReference type="InterPro" id="IPR001242">
    <property type="entry name" value="Condensation_dom"/>
</dbReference>
<dbReference type="NCBIfam" id="TIGR01733">
    <property type="entry name" value="AA-adenyl-dom"/>
    <property type="match status" value="2"/>
</dbReference>
<dbReference type="GO" id="GO:0005737">
    <property type="term" value="C:cytoplasm"/>
    <property type="evidence" value="ECO:0007669"/>
    <property type="project" value="TreeGrafter"/>
</dbReference>
<dbReference type="PROSITE" id="PS50075">
    <property type="entry name" value="CARRIER"/>
    <property type="match status" value="3"/>
</dbReference>
<gene>
    <name evidence="5" type="ORF">BDV96DRAFT_663657</name>
</gene>
<dbReference type="Proteomes" id="UP000799770">
    <property type="component" value="Unassembled WGS sequence"/>
</dbReference>
<dbReference type="OrthoDB" id="416786at2759"/>
<keyword evidence="3" id="KW-0436">Ligase</keyword>
<feature type="domain" description="Carrier" evidence="4">
    <location>
        <begin position="2472"/>
        <end position="2548"/>
    </location>
</feature>
<dbReference type="GO" id="GO:0016874">
    <property type="term" value="F:ligase activity"/>
    <property type="evidence" value="ECO:0007669"/>
    <property type="project" value="UniProtKB-KW"/>
</dbReference>
<dbReference type="InterPro" id="IPR009081">
    <property type="entry name" value="PP-bd_ACP"/>
</dbReference>
<dbReference type="Gene3D" id="3.30.559.10">
    <property type="entry name" value="Chloramphenicol acetyltransferase-like domain"/>
    <property type="match status" value="3"/>
</dbReference>
<dbReference type="InterPro" id="IPR000873">
    <property type="entry name" value="AMP-dep_synth/lig_dom"/>
</dbReference>
<dbReference type="SUPFAM" id="SSF52777">
    <property type="entry name" value="CoA-dependent acyltransferases"/>
    <property type="match status" value="7"/>
</dbReference>
<dbReference type="SUPFAM" id="SSF56801">
    <property type="entry name" value="Acetyl-CoA synthetase-like"/>
    <property type="match status" value="2"/>
</dbReference>
<evidence type="ECO:0000259" key="4">
    <source>
        <dbReference type="PROSITE" id="PS50075"/>
    </source>
</evidence>
<dbReference type="Gene3D" id="3.40.50.980">
    <property type="match status" value="2"/>
</dbReference>
<dbReference type="CDD" id="cd19542">
    <property type="entry name" value="CT_NRPS-like"/>
    <property type="match status" value="2"/>
</dbReference>
<dbReference type="Gene3D" id="1.10.1200.10">
    <property type="entry name" value="ACP-like"/>
    <property type="match status" value="3"/>
</dbReference>
<dbReference type="GO" id="GO:0043041">
    <property type="term" value="P:amino acid activation for nonribosomal peptide biosynthetic process"/>
    <property type="evidence" value="ECO:0007669"/>
    <property type="project" value="TreeGrafter"/>
</dbReference>
<feature type="domain" description="Carrier" evidence="4">
    <location>
        <begin position="1899"/>
        <end position="1975"/>
    </location>
</feature>
<evidence type="ECO:0000256" key="3">
    <source>
        <dbReference type="ARBA" id="ARBA00022598"/>
    </source>
</evidence>
<organism evidence="5 6">
    <name type="scientific">Lophiotrema nucula</name>
    <dbReference type="NCBI Taxonomy" id="690887"/>
    <lineage>
        <taxon>Eukaryota</taxon>
        <taxon>Fungi</taxon>
        <taxon>Dikarya</taxon>
        <taxon>Ascomycota</taxon>
        <taxon>Pezizomycotina</taxon>
        <taxon>Dothideomycetes</taxon>
        <taxon>Pleosporomycetidae</taxon>
        <taxon>Pleosporales</taxon>
        <taxon>Lophiotremataceae</taxon>
        <taxon>Lophiotrema</taxon>
    </lineage>
</organism>
<dbReference type="InterPro" id="IPR023213">
    <property type="entry name" value="CAT-like_dom_sf"/>
</dbReference>
<evidence type="ECO:0000256" key="1">
    <source>
        <dbReference type="ARBA" id="ARBA00022450"/>
    </source>
</evidence>
<keyword evidence="2" id="KW-0597">Phosphoprotein</keyword>
<feature type="domain" description="Carrier" evidence="4">
    <location>
        <begin position="794"/>
        <end position="870"/>
    </location>
</feature>
<dbReference type="CDD" id="cd19545">
    <property type="entry name" value="FUM14_C_NRPS-like"/>
    <property type="match status" value="1"/>
</dbReference>
<dbReference type="InterPro" id="IPR036736">
    <property type="entry name" value="ACP-like_sf"/>
</dbReference>